<comment type="caution">
    <text evidence="3">The sequence shown here is derived from an EMBL/GenBank/DDBJ whole genome shotgun (WGS) entry which is preliminary data.</text>
</comment>
<protein>
    <recommendedName>
        <fullName evidence="2">CSC1/OSCA1-like N-terminal transmembrane domain-containing protein</fullName>
    </recommendedName>
</protein>
<keyword evidence="1" id="KW-0472">Membrane</keyword>
<proteinExistence type="predicted"/>
<gene>
    <name evidence="3" type="ORF">scyTo_0021842</name>
</gene>
<organism evidence="3 4">
    <name type="scientific">Scyliorhinus torazame</name>
    <name type="common">Cloudy catshark</name>
    <name type="synonym">Catulus torazame</name>
    <dbReference type="NCBI Taxonomy" id="75743"/>
    <lineage>
        <taxon>Eukaryota</taxon>
        <taxon>Metazoa</taxon>
        <taxon>Chordata</taxon>
        <taxon>Craniata</taxon>
        <taxon>Vertebrata</taxon>
        <taxon>Chondrichthyes</taxon>
        <taxon>Elasmobranchii</taxon>
        <taxon>Galeomorphii</taxon>
        <taxon>Galeoidea</taxon>
        <taxon>Carcharhiniformes</taxon>
        <taxon>Scyliorhinidae</taxon>
        <taxon>Scyliorhinus</taxon>
    </lineage>
</organism>
<keyword evidence="1" id="KW-0812">Transmembrane</keyword>
<evidence type="ECO:0000259" key="2">
    <source>
        <dbReference type="Pfam" id="PF13967"/>
    </source>
</evidence>
<sequence>MDPHGRYQRLSSFTSSSDSYIKDAGFCSWLLNIFTMKDDEIQEQCGDDAIHYLSFQRHLLLLLVSISVMSVAIILPVNLSGSLLDRDPESFGRTTIGNIKIENNLLWIHTIFGVIYLLLTIFVLRHHTSSMQPSEEDVVKRTLFITGMPKEASEEIIARHL</sequence>
<dbReference type="GO" id="GO:0005886">
    <property type="term" value="C:plasma membrane"/>
    <property type="evidence" value="ECO:0007669"/>
    <property type="project" value="TreeGrafter"/>
</dbReference>
<dbReference type="OrthoDB" id="9907595at2759"/>
<keyword evidence="4" id="KW-1185">Reference proteome</keyword>
<evidence type="ECO:0000313" key="4">
    <source>
        <dbReference type="Proteomes" id="UP000288216"/>
    </source>
</evidence>
<name>A0A401Q7V0_SCYTO</name>
<feature type="non-terminal residue" evidence="3">
    <location>
        <position position="161"/>
    </location>
</feature>
<dbReference type="AlphaFoldDB" id="A0A401Q7V0"/>
<dbReference type="InterPro" id="IPR032880">
    <property type="entry name" value="CSC1/OSCA1-like_N"/>
</dbReference>
<feature type="transmembrane region" description="Helical" evidence="1">
    <location>
        <begin position="59"/>
        <end position="84"/>
    </location>
</feature>
<evidence type="ECO:0000256" key="1">
    <source>
        <dbReference type="SAM" id="Phobius"/>
    </source>
</evidence>
<dbReference type="PANTHER" id="PTHR13018">
    <property type="entry name" value="PROBABLE MEMBRANE PROTEIN DUF221-RELATED"/>
    <property type="match status" value="1"/>
</dbReference>
<accession>A0A401Q7V0</accession>
<feature type="domain" description="CSC1/OSCA1-like N-terminal transmembrane" evidence="2">
    <location>
        <begin position="22"/>
        <end position="125"/>
    </location>
</feature>
<reference evidence="3 4" key="1">
    <citation type="journal article" date="2018" name="Nat. Ecol. Evol.">
        <title>Shark genomes provide insights into elasmobranch evolution and the origin of vertebrates.</title>
        <authorList>
            <person name="Hara Y"/>
            <person name="Yamaguchi K"/>
            <person name="Onimaru K"/>
            <person name="Kadota M"/>
            <person name="Koyanagi M"/>
            <person name="Keeley SD"/>
            <person name="Tatsumi K"/>
            <person name="Tanaka K"/>
            <person name="Motone F"/>
            <person name="Kageyama Y"/>
            <person name="Nozu R"/>
            <person name="Adachi N"/>
            <person name="Nishimura O"/>
            <person name="Nakagawa R"/>
            <person name="Tanegashima C"/>
            <person name="Kiyatake I"/>
            <person name="Matsumoto R"/>
            <person name="Murakumo K"/>
            <person name="Nishida K"/>
            <person name="Terakita A"/>
            <person name="Kuratani S"/>
            <person name="Sato K"/>
            <person name="Hyodo S Kuraku.S."/>
        </authorList>
    </citation>
    <scope>NUCLEOTIDE SEQUENCE [LARGE SCALE GENOMIC DNA]</scope>
</reference>
<dbReference type="EMBL" id="BFAA01020208">
    <property type="protein sequence ID" value="GCB81464.1"/>
    <property type="molecule type" value="Genomic_DNA"/>
</dbReference>
<dbReference type="InterPro" id="IPR045122">
    <property type="entry name" value="Csc1-like"/>
</dbReference>
<dbReference type="Proteomes" id="UP000288216">
    <property type="component" value="Unassembled WGS sequence"/>
</dbReference>
<evidence type="ECO:0000313" key="3">
    <source>
        <dbReference type="EMBL" id="GCB81464.1"/>
    </source>
</evidence>
<dbReference type="PANTHER" id="PTHR13018:SF24">
    <property type="entry name" value="CSC1-LIKE PROTEIN 1"/>
    <property type="match status" value="1"/>
</dbReference>
<dbReference type="GO" id="GO:0005227">
    <property type="term" value="F:calcium-activated cation channel activity"/>
    <property type="evidence" value="ECO:0007669"/>
    <property type="project" value="InterPro"/>
</dbReference>
<keyword evidence="1" id="KW-1133">Transmembrane helix</keyword>
<dbReference type="Pfam" id="PF13967">
    <property type="entry name" value="RSN1_TM"/>
    <property type="match status" value="1"/>
</dbReference>
<feature type="transmembrane region" description="Helical" evidence="1">
    <location>
        <begin position="104"/>
        <end position="124"/>
    </location>
</feature>